<dbReference type="AlphaFoldDB" id="A0A5B7TS84"/>
<dbReference type="EMBL" id="CP040749">
    <property type="protein sequence ID" value="QCX38034.1"/>
    <property type="molecule type" value="Genomic_DNA"/>
</dbReference>
<sequence length="273" mass="29081">MKKALLLICCTVLIGFTTSCNDTDGSGPTIIASGNISLTTENEIPIVENRDETGTFLLVLNSENQIEFSIVVNDLSASDELTVAHLHTGDPVSTGAPAISLVNGTDIVFQGNEATGIVQLTEAQVETLLGDDVYVNVHSTENPNGLVRGQLDQVIDEAYNVMLSPTNEIPSITDRNDSGTAIFRIIGDKVYYNVSVTDLQTGDAITAGHIHSGDATVNGDVQINLELTDDTQLGVTKTMILDADMLATLKTDALYVNVHSSDYPGGLMRGQIR</sequence>
<organism evidence="3 4">
    <name type="scientific">Aureibaculum algae</name>
    <dbReference type="NCBI Taxonomy" id="2584122"/>
    <lineage>
        <taxon>Bacteria</taxon>
        <taxon>Pseudomonadati</taxon>
        <taxon>Bacteroidota</taxon>
        <taxon>Flavobacteriia</taxon>
        <taxon>Flavobacteriales</taxon>
        <taxon>Flavobacteriaceae</taxon>
        <taxon>Aureibaculum</taxon>
    </lineage>
</organism>
<dbReference type="InterPro" id="IPR010895">
    <property type="entry name" value="CHRD"/>
</dbReference>
<dbReference type="PROSITE" id="PS51257">
    <property type="entry name" value="PROKAR_LIPOPROTEIN"/>
    <property type="match status" value="1"/>
</dbReference>
<dbReference type="SMART" id="SM00754">
    <property type="entry name" value="CHRD"/>
    <property type="match status" value="2"/>
</dbReference>
<dbReference type="RefSeq" id="WP_138948945.1">
    <property type="nucleotide sequence ID" value="NZ_CP040749.1"/>
</dbReference>
<dbReference type="Pfam" id="PF07452">
    <property type="entry name" value="CHRD"/>
    <property type="match status" value="2"/>
</dbReference>
<proteinExistence type="predicted"/>
<name>A0A5B7TS84_9FLAO</name>
<dbReference type="Proteomes" id="UP000306229">
    <property type="component" value="Chromosome"/>
</dbReference>
<feature type="signal peptide" evidence="1">
    <location>
        <begin position="1"/>
        <end position="21"/>
    </location>
</feature>
<feature type="chain" id="PRO_5023019464" evidence="1">
    <location>
        <begin position="22"/>
        <end position="273"/>
    </location>
</feature>
<dbReference type="PROSITE" id="PS50933">
    <property type="entry name" value="CHRD"/>
    <property type="match status" value="1"/>
</dbReference>
<evidence type="ECO:0000259" key="2">
    <source>
        <dbReference type="PROSITE" id="PS50933"/>
    </source>
</evidence>
<accession>A0A5B7TS84</accession>
<protein>
    <submittedName>
        <fullName evidence="3">CHRD domain-containing protein</fullName>
    </submittedName>
</protein>
<evidence type="ECO:0000313" key="4">
    <source>
        <dbReference type="Proteomes" id="UP000306229"/>
    </source>
</evidence>
<feature type="domain" description="CHRD" evidence="2">
    <location>
        <begin position="155"/>
        <end position="273"/>
    </location>
</feature>
<dbReference type="KEGG" id="fbe:FF125_06180"/>
<evidence type="ECO:0000256" key="1">
    <source>
        <dbReference type="SAM" id="SignalP"/>
    </source>
</evidence>
<evidence type="ECO:0000313" key="3">
    <source>
        <dbReference type="EMBL" id="QCX38034.1"/>
    </source>
</evidence>
<gene>
    <name evidence="3" type="ORF">FF125_06180</name>
</gene>
<dbReference type="OrthoDB" id="571052at2"/>
<keyword evidence="4" id="KW-1185">Reference proteome</keyword>
<reference evidence="3 4" key="1">
    <citation type="submission" date="2019-05" db="EMBL/GenBank/DDBJ databases">
        <title>Algicella ahnfeltiae gen. nov., sp. nov., a novel marine bacterium of the family Flavobacteriaceae isolated from a red alga.</title>
        <authorList>
            <person name="Nedashkovskaya O.I."/>
            <person name="Kukhlevskiy A.D."/>
            <person name="Kim S.-G."/>
            <person name="Zhukova N.V."/>
            <person name="Mikhailov V.V."/>
        </authorList>
    </citation>
    <scope>NUCLEOTIDE SEQUENCE [LARGE SCALE GENOMIC DNA]</scope>
    <source>
        <strain evidence="3 4">10Alg115</strain>
    </source>
</reference>
<keyword evidence="1" id="KW-0732">Signal</keyword>